<dbReference type="InterPro" id="IPR045851">
    <property type="entry name" value="AMP-bd_C_sf"/>
</dbReference>
<dbReference type="RefSeq" id="WP_023372033.1">
    <property type="nucleotide sequence ID" value="NZ_BLYZ01000001.1"/>
</dbReference>
<dbReference type="Gene3D" id="3.30.300.30">
    <property type="match status" value="1"/>
</dbReference>
<keyword evidence="3" id="KW-0436">Ligase</keyword>
<evidence type="ECO:0000313" key="2">
    <source>
        <dbReference type="EMBL" id="BCI90140.1"/>
    </source>
</evidence>
<feature type="compositionally biased region" description="Basic and acidic residues" evidence="1">
    <location>
        <begin position="108"/>
        <end position="123"/>
    </location>
</feature>
<organism evidence="3">
    <name type="scientific">Mycobacterium kansasii</name>
    <dbReference type="NCBI Taxonomy" id="1768"/>
    <lineage>
        <taxon>Bacteria</taxon>
        <taxon>Bacillati</taxon>
        <taxon>Actinomycetota</taxon>
        <taxon>Actinomycetes</taxon>
        <taxon>Mycobacteriales</taxon>
        <taxon>Mycobacteriaceae</taxon>
        <taxon>Mycobacterium</taxon>
    </lineage>
</organism>
<reference evidence="3" key="1">
    <citation type="submission" date="2019-05" db="EMBL/GenBank/DDBJ databases">
        <authorList>
            <person name="Naeem R."/>
            <person name="Antony C."/>
            <person name="Guan Q."/>
        </authorList>
    </citation>
    <scope>NUCLEOTIDE SEQUENCE</scope>
    <source>
        <strain evidence="3">3</strain>
    </source>
</reference>
<dbReference type="GeneID" id="99803711"/>
<name>A0A653EYU2_MYCKA</name>
<protein>
    <submittedName>
        <fullName evidence="3">Long-chain-fatty-acid--CoA ligase</fullName>
    </submittedName>
</protein>
<keyword evidence="4" id="KW-1185">Reference proteome</keyword>
<evidence type="ECO:0000313" key="4">
    <source>
        <dbReference type="Proteomes" id="UP000516380"/>
    </source>
</evidence>
<accession>A0A653EYU2</accession>
<evidence type="ECO:0000313" key="3">
    <source>
        <dbReference type="EMBL" id="VTP02509.1"/>
    </source>
</evidence>
<sequence length="123" mass="13533">MVAGTADLDPGALVQFVMNVLGSAAAVRIEQDAHLPSLPVERARTQRVAERATPEALNEHLKAQFAKWQLPDEYAYIVEVPKTSVGKFDKKELRKLLSDGQLPGRQPVRSERERAAAKGSDKT</sequence>
<proteinExistence type="predicted"/>
<dbReference type="GO" id="GO:0016874">
    <property type="term" value="F:ligase activity"/>
    <property type="evidence" value="ECO:0007669"/>
    <property type="project" value="UniProtKB-KW"/>
</dbReference>
<reference evidence="2 4" key="2">
    <citation type="submission" date="2020-07" db="EMBL/GenBank/DDBJ databases">
        <title>Mycobacterium kansasii (former subtype) with zoonotic potential isolated from diseased indoor pet cat, Japan.</title>
        <authorList>
            <person name="Fukano H."/>
            <person name="Terazono T."/>
            <person name="Hoshino Y."/>
        </authorList>
    </citation>
    <scope>NUCLEOTIDE SEQUENCE [LARGE SCALE GENOMIC DNA]</scope>
    <source>
        <strain evidence="2 4">Kuro-I</strain>
    </source>
</reference>
<dbReference type="EMBL" id="LR589327">
    <property type="protein sequence ID" value="VTP02509.1"/>
    <property type="molecule type" value="Genomic_DNA"/>
</dbReference>
<evidence type="ECO:0000256" key="1">
    <source>
        <dbReference type="SAM" id="MobiDB-lite"/>
    </source>
</evidence>
<dbReference type="EMBL" id="AP023343">
    <property type="protein sequence ID" value="BCI90140.1"/>
    <property type="molecule type" value="Genomic_DNA"/>
</dbReference>
<feature type="region of interest" description="Disordered" evidence="1">
    <location>
        <begin position="99"/>
        <end position="123"/>
    </location>
</feature>
<dbReference type="SUPFAM" id="SSF56801">
    <property type="entry name" value="Acetyl-CoA synthetase-like"/>
    <property type="match status" value="1"/>
</dbReference>
<dbReference type="Proteomes" id="UP000516380">
    <property type="component" value="Chromosome"/>
</dbReference>
<gene>
    <name evidence="3" type="ORF">BIN_B_03491</name>
    <name evidence="2" type="ORF">NIIDMKKI_53460</name>
</gene>
<dbReference type="AlphaFoldDB" id="A0A653EYU2"/>